<keyword evidence="9 12" id="KW-1133">Transmembrane helix</keyword>
<dbReference type="InterPro" id="IPR003661">
    <property type="entry name" value="HisK_dim/P_dom"/>
</dbReference>
<evidence type="ECO:0000256" key="3">
    <source>
        <dbReference type="ARBA" id="ARBA00004236"/>
    </source>
</evidence>
<comment type="catalytic activity">
    <reaction evidence="1">
        <text>ATP + protein L-histidine = ADP + protein N-phospho-L-histidine.</text>
        <dbReference type="EC" id="2.7.13.3"/>
    </reaction>
</comment>
<dbReference type="PANTHER" id="PTHR45436">
    <property type="entry name" value="SENSOR HISTIDINE KINASE YKOH"/>
    <property type="match status" value="1"/>
</dbReference>
<dbReference type="OrthoDB" id="9786919at2"/>
<keyword evidence="11 12" id="KW-0472">Membrane</keyword>
<dbReference type="Proteomes" id="UP000298860">
    <property type="component" value="Unassembled WGS sequence"/>
</dbReference>
<evidence type="ECO:0000256" key="6">
    <source>
        <dbReference type="ARBA" id="ARBA00022679"/>
    </source>
</evidence>
<keyword evidence="6" id="KW-0808">Transferase</keyword>
<dbReference type="Gene3D" id="3.30.565.10">
    <property type="entry name" value="Histidine kinase-like ATPase, C-terminal domain"/>
    <property type="match status" value="1"/>
</dbReference>
<dbReference type="RefSeq" id="WP_137813388.1">
    <property type="nucleotide sequence ID" value="NZ_BJFL01000006.1"/>
</dbReference>
<reference evidence="16" key="1">
    <citation type="submission" date="2019-04" db="EMBL/GenBank/DDBJ databases">
        <title>Draft genome sequence of Pseudonocardiaceae bacterium SL3-2-4.</title>
        <authorList>
            <person name="Ningsih F."/>
            <person name="Yokota A."/>
            <person name="Sakai Y."/>
            <person name="Nanatani K."/>
            <person name="Yabe S."/>
            <person name="Oetari A."/>
            <person name="Sjamsuridzal W."/>
        </authorList>
    </citation>
    <scope>NUCLEOTIDE SEQUENCE [LARGE SCALE GENOMIC DNA]</scope>
    <source>
        <strain evidence="16">SL3-2-4</strain>
    </source>
</reference>
<dbReference type="InterPro" id="IPR003660">
    <property type="entry name" value="HAMP_dom"/>
</dbReference>
<evidence type="ECO:0000256" key="10">
    <source>
        <dbReference type="ARBA" id="ARBA00023012"/>
    </source>
</evidence>
<dbReference type="Pfam" id="PF00512">
    <property type="entry name" value="HisKA"/>
    <property type="match status" value="1"/>
</dbReference>
<dbReference type="AlphaFoldDB" id="A0A4D4J6Y7"/>
<evidence type="ECO:0000259" key="13">
    <source>
        <dbReference type="PROSITE" id="PS50109"/>
    </source>
</evidence>
<evidence type="ECO:0000256" key="9">
    <source>
        <dbReference type="ARBA" id="ARBA00022989"/>
    </source>
</evidence>
<dbReference type="InterPro" id="IPR003594">
    <property type="entry name" value="HATPase_dom"/>
</dbReference>
<comment type="subcellular location">
    <subcellularLocation>
        <location evidence="3">Cell membrane</location>
    </subcellularLocation>
</comment>
<evidence type="ECO:0000256" key="1">
    <source>
        <dbReference type="ARBA" id="ARBA00000085"/>
    </source>
</evidence>
<dbReference type="InterPro" id="IPR004358">
    <property type="entry name" value="Sig_transdc_His_kin-like_C"/>
</dbReference>
<dbReference type="CDD" id="cd00082">
    <property type="entry name" value="HisKA"/>
    <property type="match status" value="1"/>
</dbReference>
<dbReference type="GO" id="GO:0000155">
    <property type="term" value="F:phosphorelay sensor kinase activity"/>
    <property type="evidence" value="ECO:0007669"/>
    <property type="project" value="InterPro"/>
</dbReference>
<dbReference type="InterPro" id="IPR050428">
    <property type="entry name" value="TCS_sensor_his_kinase"/>
</dbReference>
<protein>
    <recommendedName>
        <fullName evidence="4">histidine kinase</fullName>
        <ecNumber evidence="4">2.7.13.3</ecNumber>
    </recommendedName>
</protein>
<dbReference type="SMART" id="SM00304">
    <property type="entry name" value="HAMP"/>
    <property type="match status" value="1"/>
</dbReference>
<evidence type="ECO:0000256" key="2">
    <source>
        <dbReference type="ARBA" id="ARBA00001968"/>
    </source>
</evidence>
<dbReference type="PRINTS" id="PR00344">
    <property type="entry name" value="BCTRLSENSOR"/>
</dbReference>
<dbReference type="EC" id="2.7.13.3" evidence="4"/>
<evidence type="ECO:0000256" key="5">
    <source>
        <dbReference type="ARBA" id="ARBA00022553"/>
    </source>
</evidence>
<evidence type="ECO:0000256" key="8">
    <source>
        <dbReference type="ARBA" id="ARBA00022777"/>
    </source>
</evidence>
<dbReference type="GO" id="GO:0005886">
    <property type="term" value="C:plasma membrane"/>
    <property type="evidence" value="ECO:0007669"/>
    <property type="project" value="UniProtKB-SubCell"/>
</dbReference>
<dbReference type="FunFam" id="3.30.565.10:FF:000006">
    <property type="entry name" value="Sensor histidine kinase WalK"/>
    <property type="match status" value="1"/>
</dbReference>
<keyword evidence="5" id="KW-0597">Phosphoprotein</keyword>
<dbReference type="FunFam" id="1.10.287.130:FF:000001">
    <property type="entry name" value="Two-component sensor histidine kinase"/>
    <property type="match status" value="1"/>
</dbReference>
<feature type="domain" description="Histidine kinase" evidence="13">
    <location>
        <begin position="262"/>
        <end position="483"/>
    </location>
</feature>
<dbReference type="EMBL" id="BJFL01000006">
    <property type="protein sequence ID" value="GDY30276.1"/>
    <property type="molecule type" value="Genomic_DNA"/>
</dbReference>
<dbReference type="PROSITE" id="PS50109">
    <property type="entry name" value="HIS_KIN"/>
    <property type="match status" value="1"/>
</dbReference>
<name>A0A4D4J6Y7_9PSEU</name>
<keyword evidence="10" id="KW-0902">Two-component regulatory system</keyword>
<comment type="cofactor">
    <cofactor evidence="2">
        <name>a divalent metal cation</name>
        <dbReference type="ChEBI" id="CHEBI:60240"/>
    </cofactor>
</comment>
<evidence type="ECO:0000313" key="16">
    <source>
        <dbReference type="Proteomes" id="UP000298860"/>
    </source>
</evidence>
<dbReference type="SMART" id="SM00387">
    <property type="entry name" value="HATPase_c"/>
    <property type="match status" value="1"/>
</dbReference>
<feature type="transmembrane region" description="Helical" evidence="12">
    <location>
        <begin position="20"/>
        <end position="41"/>
    </location>
</feature>
<feature type="domain" description="HAMP" evidence="14">
    <location>
        <begin position="187"/>
        <end position="247"/>
    </location>
</feature>
<organism evidence="15 16">
    <name type="scientific">Gandjariella thermophila</name>
    <dbReference type="NCBI Taxonomy" id="1931992"/>
    <lineage>
        <taxon>Bacteria</taxon>
        <taxon>Bacillati</taxon>
        <taxon>Actinomycetota</taxon>
        <taxon>Actinomycetes</taxon>
        <taxon>Pseudonocardiales</taxon>
        <taxon>Pseudonocardiaceae</taxon>
        <taxon>Gandjariella</taxon>
    </lineage>
</organism>
<dbReference type="SUPFAM" id="SSF55874">
    <property type="entry name" value="ATPase domain of HSP90 chaperone/DNA topoisomerase II/histidine kinase"/>
    <property type="match status" value="1"/>
</dbReference>
<dbReference type="CDD" id="cd00075">
    <property type="entry name" value="HATPase"/>
    <property type="match status" value="1"/>
</dbReference>
<dbReference type="InterPro" id="IPR005467">
    <property type="entry name" value="His_kinase_dom"/>
</dbReference>
<dbReference type="Pfam" id="PF02518">
    <property type="entry name" value="HATPase_c"/>
    <property type="match status" value="1"/>
</dbReference>
<keyword evidence="16" id="KW-1185">Reference proteome</keyword>
<comment type="caution">
    <text evidence="15">The sequence shown here is derived from an EMBL/GenBank/DDBJ whole genome shotgun (WGS) entry which is preliminary data.</text>
</comment>
<evidence type="ECO:0000256" key="12">
    <source>
        <dbReference type="SAM" id="Phobius"/>
    </source>
</evidence>
<dbReference type="InterPro" id="IPR036097">
    <property type="entry name" value="HisK_dim/P_sf"/>
</dbReference>
<evidence type="ECO:0000313" key="15">
    <source>
        <dbReference type="EMBL" id="GDY30276.1"/>
    </source>
</evidence>
<keyword evidence="7 12" id="KW-0812">Transmembrane</keyword>
<evidence type="ECO:0000256" key="4">
    <source>
        <dbReference type="ARBA" id="ARBA00012438"/>
    </source>
</evidence>
<dbReference type="PROSITE" id="PS50885">
    <property type="entry name" value="HAMP"/>
    <property type="match status" value="1"/>
</dbReference>
<evidence type="ECO:0000256" key="7">
    <source>
        <dbReference type="ARBA" id="ARBA00022692"/>
    </source>
</evidence>
<keyword evidence="8 15" id="KW-0418">Kinase</keyword>
<dbReference type="InterPro" id="IPR036890">
    <property type="entry name" value="HATPase_C_sf"/>
</dbReference>
<accession>A0A4D4J6Y7</accession>
<dbReference type="Gene3D" id="6.10.340.10">
    <property type="match status" value="1"/>
</dbReference>
<proteinExistence type="predicted"/>
<gene>
    <name evidence="15" type="ORF">GTS_19090</name>
</gene>
<evidence type="ECO:0000256" key="11">
    <source>
        <dbReference type="ARBA" id="ARBA00023136"/>
    </source>
</evidence>
<sequence length="483" mass="51152">MRWRGRWVSGWRRLRLGTQISLLLGVLALVVFGLVGVATVTSMRSYLDRRLDDQLAQVHAEECREVTAGPGIRQVPKEWLAGVLDVGADGTVTPESRQIGLPPWLNATNLAVSASRTGSPVRGPLPAAAGDARYRGMASDLGPGRVLVTAAPVEPLDETVTRLAVVETVTFLAALAVLVGTGGLALRRGLRPLAEVAATAHEISSIDLTGRSAKVGLRAGGSGGGIEVTELRQAFNVMLAHIDSSLEARQRAEERLRRFVADASHELRTPLTSIRGYADLFRYAAANAPEERDAHLARMRDEAERMSLLVDDLLLLARLDAAHPAAEAPLRAERVDLAEIVTAAAEAFRAAHPDHPLTVTSPGDPGPVAGDPMRLRQVLDNLLTNAAVHTPAGTAVGVVLRVEPAAVELAVTDDGPGIPAEAQARVFDRFYRVDDTRVRSATGGGTGLGLAVVRSLVAAHGGTVELASRPGRTAFTVRLPRPS</sequence>
<evidence type="ECO:0000259" key="14">
    <source>
        <dbReference type="PROSITE" id="PS50885"/>
    </source>
</evidence>
<dbReference type="SMART" id="SM00388">
    <property type="entry name" value="HisKA"/>
    <property type="match status" value="1"/>
</dbReference>
<dbReference type="Gene3D" id="1.10.287.130">
    <property type="match status" value="1"/>
</dbReference>
<dbReference type="SUPFAM" id="SSF47384">
    <property type="entry name" value="Homodimeric domain of signal transducing histidine kinase"/>
    <property type="match status" value="1"/>
</dbReference>
<dbReference type="PANTHER" id="PTHR45436:SF5">
    <property type="entry name" value="SENSOR HISTIDINE KINASE TRCS"/>
    <property type="match status" value="1"/>
</dbReference>
<dbReference type="GO" id="GO:0005509">
    <property type="term" value="F:calcium ion binding"/>
    <property type="evidence" value="ECO:0007669"/>
    <property type="project" value="UniProtKB-ARBA"/>
</dbReference>